<sequence>MQYGAWSMELGISSHLNVAVGPRSKQPPPATDRTKEMVNLSAFLALDAAVWGVTGVPAAGGDAGITVYLMPNRCRGLTKFGSQTSAPTVD</sequence>
<gene>
    <name evidence="1" type="primary">Dsec\GM18484</name>
    <name evidence="1" type="ORF">Dsec_GM18484</name>
</gene>
<reference evidence="1 2" key="1">
    <citation type="journal article" date="2007" name="Nature">
        <title>Evolution of genes and genomes on the Drosophila phylogeny.</title>
        <authorList>
            <consortium name="Drosophila 12 Genomes Consortium"/>
            <person name="Clark A.G."/>
            <person name="Eisen M.B."/>
            <person name="Smith D.R."/>
            <person name="Bergman C.M."/>
            <person name="Oliver B."/>
            <person name="Markow T.A."/>
            <person name="Kaufman T.C."/>
            <person name="Kellis M."/>
            <person name="Gelbart W."/>
            <person name="Iyer V.N."/>
            <person name="Pollard D.A."/>
            <person name="Sackton T.B."/>
            <person name="Larracuente A.M."/>
            <person name="Singh N.D."/>
            <person name="Abad J.P."/>
            <person name="Abt D.N."/>
            <person name="Adryan B."/>
            <person name="Aguade M."/>
            <person name="Akashi H."/>
            <person name="Anderson W.W."/>
            <person name="Aquadro C.F."/>
            <person name="Ardell D.H."/>
            <person name="Arguello R."/>
            <person name="Artieri C.G."/>
            <person name="Barbash D.A."/>
            <person name="Barker D."/>
            <person name="Barsanti P."/>
            <person name="Batterham P."/>
            <person name="Batzoglou S."/>
            <person name="Begun D."/>
            <person name="Bhutkar A."/>
            <person name="Blanco E."/>
            <person name="Bosak S.A."/>
            <person name="Bradley R.K."/>
            <person name="Brand A.D."/>
            <person name="Brent M.R."/>
            <person name="Brooks A.N."/>
            <person name="Brown R.H."/>
            <person name="Butlin R.K."/>
            <person name="Caggese C."/>
            <person name="Calvi B.R."/>
            <person name="Bernardo de Carvalho A."/>
            <person name="Caspi A."/>
            <person name="Castrezana S."/>
            <person name="Celniker S.E."/>
            <person name="Chang J.L."/>
            <person name="Chapple C."/>
            <person name="Chatterji S."/>
            <person name="Chinwalla A."/>
            <person name="Civetta A."/>
            <person name="Clifton S.W."/>
            <person name="Comeron J.M."/>
            <person name="Costello J.C."/>
            <person name="Coyne J.A."/>
            <person name="Daub J."/>
            <person name="David R.G."/>
            <person name="Delcher A.L."/>
            <person name="Delehaunty K."/>
            <person name="Do C.B."/>
            <person name="Ebling H."/>
            <person name="Edwards K."/>
            <person name="Eickbush T."/>
            <person name="Evans J.D."/>
            <person name="Filipski A."/>
            <person name="Findeiss S."/>
            <person name="Freyhult E."/>
            <person name="Fulton L."/>
            <person name="Fulton R."/>
            <person name="Garcia A.C."/>
            <person name="Gardiner A."/>
            <person name="Garfield D.A."/>
            <person name="Garvin B.E."/>
            <person name="Gibson G."/>
            <person name="Gilbert D."/>
            <person name="Gnerre S."/>
            <person name="Godfrey J."/>
            <person name="Good R."/>
            <person name="Gotea V."/>
            <person name="Gravely B."/>
            <person name="Greenberg A.J."/>
            <person name="Griffiths-Jones S."/>
            <person name="Gross S."/>
            <person name="Guigo R."/>
            <person name="Gustafson E.A."/>
            <person name="Haerty W."/>
            <person name="Hahn M.W."/>
            <person name="Halligan D.L."/>
            <person name="Halpern A.L."/>
            <person name="Halter G.M."/>
            <person name="Han M.V."/>
            <person name="Heger A."/>
            <person name="Hillier L."/>
            <person name="Hinrichs A.S."/>
            <person name="Holmes I."/>
            <person name="Hoskins R.A."/>
            <person name="Hubisz M.J."/>
            <person name="Hultmark D."/>
            <person name="Huntley M.A."/>
            <person name="Jaffe D.B."/>
            <person name="Jagadeeshan S."/>
            <person name="Jeck W.R."/>
            <person name="Johnson J."/>
            <person name="Jones C.D."/>
            <person name="Jordan W.C."/>
            <person name="Karpen G.H."/>
            <person name="Kataoka E."/>
            <person name="Keightley P.D."/>
            <person name="Kheradpour P."/>
            <person name="Kirkness E.F."/>
            <person name="Koerich L.B."/>
            <person name="Kristiansen K."/>
            <person name="Kudrna D."/>
            <person name="Kulathinal R.J."/>
            <person name="Kumar S."/>
            <person name="Kwok R."/>
            <person name="Lander E."/>
            <person name="Langley C.H."/>
            <person name="Lapoint R."/>
            <person name="Lazzaro B.P."/>
            <person name="Lee S.J."/>
            <person name="Levesque L."/>
            <person name="Li R."/>
            <person name="Lin C.F."/>
            <person name="Lin M.F."/>
            <person name="Lindblad-Toh K."/>
            <person name="Llopart A."/>
            <person name="Long M."/>
            <person name="Low L."/>
            <person name="Lozovsky E."/>
            <person name="Lu J."/>
            <person name="Luo M."/>
            <person name="Machado C.A."/>
            <person name="Makalowski W."/>
            <person name="Marzo M."/>
            <person name="Matsuda M."/>
            <person name="Matzkin L."/>
            <person name="McAllister B."/>
            <person name="McBride C.S."/>
            <person name="McKernan B."/>
            <person name="McKernan K."/>
            <person name="Mendez-Lago M."/>
            <person name="Minx P."/>
            <person name="Mollenhauer M.U."/>
            <person name="Montooth K."/>
            <person name="Mount S.M."/>
            <person name="Mu X."/>
            <person name="Myers E."/>
            <person name="Negre B."/>
            <person name="Newfeld S."/>
            <person name="Nielsen R."/>
            <person name="Noor M.A."/>
            <person name="O'Grady P."/>
            <person name="Pachter L."/>
            <person name="Papaceit M."/>
            <person name="Parisi M.J."/>
            <person name="Parisi M."/>
            <person name="Parts L."/>
            <person name="Pedersen J.S."/>
            <person name="Pesole G."/>
            <person name="Phillippy A.M."/>
            <person name="Ponting C.P."/>
            <person name="Pop M."/>
            <person name="Porcelli D."/>
            <person name="Powell J.R."/>
            <person name="Prohaska S."/>
            <person name="Pruitt K."/>
            <person name="Puig M."/>
            <person name="Quesneville H."/>
            <person name="Ram K.R."/>
            <person name="Rand D."/>
            <person name="Rasmussen M.D."/>
            <person name="Reed L.K."/>
            <person name="Reenan R."/>
            <person name="Reily A."/>
            <person name="Remington K.A."/>
            <person name="Rieger T.T."/>
            <person name="Ritchie M.G."/>
            <person name="Robin C."/>
            <person name="Rogers Y.H."/>
            <person name="Rohde C."/>
            <person name="Rozas J."/>
            <person name="Rubenfield M.J."/>
            <person name="Ruiz A."/>
            <person name="Russo S."/>
            <person name="Salzberg S.L."/>
            <person name="Sanchez-Gracia A."/>
            <person name="Saranga D.J."/>
            <person name="Sato H."/>
            <person name="Schaeffer S.W."/>
            <person name="Schatz M.C."/>
            <person name="Schlenke T."/>
            <person name="Schwartz R."/>
            <person name="Segarra C."/>
            <person name="Singh R.S."/>
            <person name="Sirot L."/>
            <person name="Sirota M."/>
            <person name="Sisneros N.B."/>
            <person name="Smith C.D."/>
            <person name="Smith T.F."/>
            <person name="Spieth J."/>
            <person name="Stage D.E."/>
            <person name="Stark A."/>
            <person name="Stephan W."/>
            <person name="Strausberg R.L."/>
            <person name="Strempel S."/>
            <person name="Sturgill D."/>
            <person name="Sutton G."/>
            <person name="Sutton G.G."/>
            <person name="Tao W."/>
            <person name="Teichmann S."/>
            <person name="Tobari Y.N."/>
            <person name="Tomimura Y."/>
            <person name="Tsolas J.M."/>
            <person name="Valente V.L."/>
            <person name="Venter E."/>
            <person name="Venter J.C."/>
            <person name="Vicario S."/>
            <person name="Vieira F.G."/>
            <person name="Vilella A.J."/>
            <person name="Villasante A."/>
            <person name="Walenz B."/>
            <person name="Wang J."/>
            <person name="Wasserman M."/>
            <person name="Watts T."/>
            <person name="Wilson D."/>
            <person name="Wilson R.K."/>
            <person name="Wing R.A."/>
            <person name="Wolfner M.F."/>
            <person name="Wong A."/>
            <person name="Wong G.K."/>
            <person name="Wu C.I."/>
            <person name="Wu G."/>
            <person name="Yamamoto D."/>
            <person name="Yang H.P."/>
            <person name="Yang S.P."/>
            <person name="Yorke J.A."/>
            <person name="Yoshida K."/>
            <person name="Zdobnov E."/>
            <person name="Zhang P."/>
            <person name="Zhang Y."/>
            <person name="Zimin A.V."/>
            <person name="Baldwin J."/>
            <person name="Abdouelleil A."/>
            <person name="Abdulkadir J."/>
            <person name="Abebe A."/>
            <person name="Abera B."/>
            <person name="Abreu J."/>
            <person name="Acer S.C."/>
            <person name="Aftuck L."/>
            <person name="Alexander A."/>
            <person name="An P."/>
            <person name="Anderson E."/>
            <person name="Anderson S."/>
            <person name="Arachi H."/>
            <person name="Azer M."/>
            <person name="Bachantsang P."/>
            <person name="Barry A."/>
            <person name="Bayul T."/>
            <person name="Berlin A."/>
            <person name="Bessette D."/>
            <person name="Bloom T."/>
            <person name="Blye J."/>
            <person name="Boguslavskiy L."/>
            <person name="Bonnet C."/>
            <person name="Boukhgalter B."/>
            <person name="Bourzgui I."/>
            <person name="Brown A."/>
            <person name="Cahill P."/>
            <person name="Channer S."/>
            <person name="Cheshatsang Y."/>
            <person name="Chuda L."/>
            <person name="Citroen M."/>
            <person name="Collymore A."/>
            <person name="Cooke P."/>
            <person name="Costello M."/>
            <person name="D'Aco K."/>
            <person name="Daza R."/>
            <person name="De Haan G."/>
            <person name="DeGray S."/>
            <person name="DeMaso C."/>
            <person name="Dhargay N."/>
            <person name="Dooley K."/>
            <person name="Dooley E."/>
            <person name="Doricent M."/>
            <person name="Dorje P."/>
            <person name="Dorjee K."/>
            <person name="Dupes A."/>
            <person name="Elong R."/>
            <person name="Falk J."/>
            <person name="Farina A."/>
            <person name="Faro S."/>
            <person name="Ferguson D."/>
            <person name="Fisher S."/>
            <person name="Foley C.D."/>
            <person name="Franke A."/>
            <person name="Friedrich D."/>
            <person name="Gadbois L."/>
            <person name="Gearin G."/>
            <person name="Gearin C.R."/>
            <person name="Giannoukos G."/>
            <person name="Goode T."/>
            <person name="Graham J."/>
            <person name="Grandbois E."/>
            <person name="Grewal S."/>
            <person name="Gyaltsen K."/>
            <person name="Hafez N."/>
            <person name="Hagos B."/>
            <person name="Hall J."/>
            <person name="Henson C."/>
            <person name="Hollinger A."/>
            <person name="Honan T."/>
            <person name="Huard M.D."/>
            <person name="Hughes L."/>
            <person name="Hurhula B."/>
            <person name="Husby M.E."/>
            <person name="Kamat A."/>
            <person name="Kanga B."/>
            <person name="Kashin S."/>
            <person name="Khazanovich D."/>
            <person name="Kisner P."/>
            <person name="Lance K."/>
            <person name="Lara M."/>
            <person name="Lee W."/>
            <person name="Lennon N."/>
            <person name="Letendre F."/>
            <person name="LeVine R."/>
            <person name="Lipovsky A."/>
            <person name="Liu X."/>
            <person name="Liu J."/>
            <person name="Liu S."/>
            <person name="Lokyitsang T."/>
            <person name="Lokyitsang Y."/>
            <person name="Lubonja R."/>
            <person name="Lui A."/>
            <person name="MacDonald P."/>
            <person name="Magnisalis V."/>
            <person name="Maru K."/>
            <person name="Matthews C."/>
            <person name="McCusker W."/>
            <person name="McDonough S."/>
            <person name="Mehta T."/>
            <person name="Meldrim J."/>
            <person name="Meneus L."/>
            <person name="Mihai O."/>
            <person name="Mihalev A."/>
            <person name="Mihova T."/>
            <person name="Mittelman R."/>
            <person name="Mlenga V."/>
            <person name="Montmayeur A."/>
            <person name="Mulrain L."/>
            <person name="Navidi A."/>
            <person name="Naylor J."/>
            <person name="Negash T."/>
            <person name="Nguyen T."/>
            <person name="Nguyen N."/>
            <person name="Nicol R."/>
            <person name="Norbu C."/>
            <person name="Norbu N."/>
            <person name="Novod N."/>
            <person name="O'Neill B."/>
            <person name="Osman S."/>
            <person name="Markiewicz E."/>
            <person name="Oyono O.L."/>
            <person name="Patti C."/>
            <person name="Phunkhang P."/>
            <person name="Pierre F."/>
            <person name="Priest M."/>
            <person name="Raghuraman S."/>
            <person name="Rege F."/>
            <person name="Reyes R."/>
            <person name="Rise C."/>
            <person name="Rogov P."/>
            <person name="Ross K."/>
            <person name="Ryan E."/>
            <person name="Settipalli S."/>
            <person name="Shea T."/>
            <person name="Sherpa N."/>
            <person name="Shi L."/>
            <person name="Shih D."/>
            <person name="Sparrow T."/>
            <person name="Spaulding J."/>
            <person name="Stalker J."/>
            <person name="Stange-Thomann N."/>
            <person name="Stavropoulos S."/>
            <person name="Stone C."/>
            <person name="Strader C."/>
            <person name="Tesfaye S."/>
            <person name="Thomson T."/>
            <person name="Thoulutsang Y."/>
            <person name="Thoulutsang D."/>
            <person name="Topham K."/>
            <person name="Topping I."/>
            <person name="Tsamla T."/>
            <person name="Vassiliev H."/>
            <person name="Vo A."/>
            <person name="Wangchuk T."/>
            <person name="Wangdi T."/>
            <person name="Weiand M."/>
            <person name="Wilkinson J."/>
            <person name="Wilson A."/>
            <person name="Yadav S."/>
            <person name="Young G."/>
            <person name="Yu Q."/>
            <person name="Zembek L."/>
            <person name="Zhong D."/>
            <person name="Zimmer A."/>
            <person name="Zwirko Z."/>
            <person name="Jaffe D.B."/>
            <person name="Alvarez P."/>
            <person name="Brockman W."/>
            <person name="Butler J."/>
            <person name="Chin C."/>
            <person name="Gnerre S."/>
            <person name="Grabherr M."/>
            <person name="Kleber M."/>
            <person name="Mauceli E."/>
            <person name="MacCallum I."/>
        </authorList>
    </citation>
    <scope>NUCLEOTIDE SEQUENCE [LARGE SCALE GENOMIC DNA]</scope>
    <source>
        <strain evidence="2">Rob3c / Tucson 14021-0248.25</strain>
    </source>
</reference>
<dbReference type="Proteomes" id="UP000001292">
    <property type="component" value="Unassembled WGS sequence"/>
</dbReference>
<protein>
    <submittedName>
        <fullName evidence="1">GM18484</fullName>
    </submittedName>
</protein>
<accession>B4I3B2</accession>
<dbReference type="EMBL" id="CH480820">
    <property type="protein sequence ID" value="EDW54257.1"/>
    <property type="molecule type" value="Genomic_DNA"/>
</dbReference>
<dbReference type="AlphaFoldDB" id="B4I3B2"/>
<dbReference type="HOGENOM" id="CLU_2443190_0_0_1"/>
<keyword evidence="2" id="KW-1185">Reference proteome</keyword>
<proteinExistence type="predicted"/>
<organism evidence="2">
    <name type="scientific">Drosophila sechellia</name>
    <name type="common">Fruit fly</name>
    <dbReference type="NCBI Taxonomy" id="7238"/>
    <lineage>
        <taxon>Eukaryota</taxon>
        <taxon>Metazoa</taxon>
        <taxon>Ecdysozoa</taxon>
        <taxon>Arthropoda</taxon>
        <taxon>Hexapoda</taxon>
        <taxon>Insecta</taxon>
        <taxon>Pterygota</taxon>
        <taxon>Neoptera</taxon>
        <taxon>Endopterygota</taxon>
        <taxon>Diptera</taxon>
        <taxon>Brachycera</taxon>
        <taxon>Muscomorpha</taxon>
        <taxon>Ephydroidea</taxon>
        <taxon>Drosophilidae</taxon>
        <taxon>Drosophila</taxon>
        <taxon>Sophophora</taxon>
    </lineage>
</organism>
<evidence type="ECO:0000313" key="1">
    <source>
        <dbReference type="EMBL" id="EDW54257.1"/>
    </source>
</evidence>
<name>B4I3B2_DROSE</name>
<evidence type="ECO:0000313" key="2">
    <source>
        <dbReference type="Proteomes" id="UP000001292"/>
    </source>
</evidence>